<dbReference type="InterPro" id="IPR009081">
    <property type="entry name" value="PP-bd_ACP"/>
</dbReference>
<keyword evidence="2" id="KW-0596">Phosphopantetheine</keyword>
<dbReference type="Pfam" id="PF00501">
    <property type="entry name" value="AMP-binding"/>
    <property type="match status" value="1"/>
</dbReference>
<dbReference type="InterPro" id="IPR001242">
    <property type="entry name" value="Condensation_dom"/>
</dbReference>
<evidence type="ECO:0000313" key="6">
    <source>
        <dbReference type="EMBL" id="MWA03667.1"/>
    </source>
</evidence>
<reference evidence="6" key="1">
    <citation type="submission" date="2019-12" db="EMBL/GenBank/DDBJ databases">
        <title>Actinomadura physcomitrii sp. nov., a novel actinomycete isolated from moss [Physcomitrium sphaericum (Ludw) Fuernr].</title>
        <authorList>
            <person name="Zhuang X."/>
        </authorList>
    </citation>
    <scope>NUCLEOTIDE SEQUENCE [LARGE SCALE GENOMIC DNA]</scope>
    <source>
        <strain evidence="6">LD22</strain>
    </source>
</reference>
<evidence type="ECO:0000256" key="1">
    <source>
        <dbReference type="ARBA" id="ARBA00001957"/>
    </source>
</evidence>
<organism evidence="6 7">
    <name type="scientific">Actinomadura physcomitrii</name>
    <dbReference type="NCBI Taxonomy" id="2650748"/>
    <lineage>
        <taxon>Bacteria</taxon>
        <taxon>Bacillati</taxon>
        <taxon>Actinomycetota</taxon>
        <taxon>Actinomycetes</taxon>
        <taxon>Streptosporangiales</taxon>
        <taxon>Thermomonosporaceae</taxon>
        <taxon>Actinomadura</taxon>
    </lineage>
</organism>
<evidence type="ECO:0000313" key="7">
    <source>
        <dbReference type="Proteomes" id="UP000462055"/>
    </source>
</evidence>
<dbReference type="InterPro" id="IPR036736">
    <property type="entry name" value="ACP-like_sf"/>
</dbReference>
<dbReference type="SUPFAM" id="SSF52777">
    <property type="entry name" value="CoA-dependent acyltransferases"/>
    <property type="match status" value="2"/>
</dbReference>
<dbReference type="GO" id="GO:0003824">
    <property type="term" value="F:catalytic activity"/>
    <property type="evidence" value="ECO:0007669"/>
    <property type="project" value="InterPro"/>
</dbReference>
<protein>
    <submittedName>
        <fullName evidence="6">Amino acid adenylation domain-containing protein</fullName>
    </submittedName>
</protein>
<evidence type="ECO:0000256" key="3">
    <source>
        <dbReference type="ARBA" id="ARBA00022553"/>
    </source>
</evidence>
<dbReference type="InterPro" id="IPR000873">
    <property type="entry name" value="AMP-dep_synth/lig_dom"/>
</dbReference>
<dbReference type="InterPro" id="IPR023213">
    <property type="entry name" value="CAT-like_dom_sf"/>
</dbReference>
<dbReference type="InterPro" id="IPR042099">
    <property type="entry name" value="ANL_N_sf"/>
</dbReference>
<dbReference type="Gene3D" id="3.30.300.30">
    <property type="match status" value="1"/>
</dbReference>
<name>A0A6I4MI23_9ACTN</name>
<gene>
    <name evidence="6" type="ORF">F8568_025445</name>
</gene>
<sequence>MAATRYTRGQTMHELFQWCARRRPDATAIVHGDRHVTYAELDAASDDHAAELEAAGVGPGRFVAVLMNRSPQMIAVLLAILKRGAAYAALDGRWPPSRLARLVARLEAPLVVTDTATEAAVDGLSAAVVAGLPAPVWHLTEPDPEAAAARGRRPGPVRVGAADPAVVFFTSGSTGTPKGVVCPHAGMVRLWDDCAFLDIGPGVVMPQAAPATWDGFVLDCWSVLLTGGTTVLLDEPVLVPRMLRRLIERDGVNAGFLTTSLFNSLVGADVDAFAGLRWLIIGGERASAAHARRFLDRHPRARLLNMYGPAECSVGVTIGDIRPEDCADPAGIPLGETVTGTEIHVLDGDRVCAPGEIGEICLGGAGLAHGYVNDPELTARRFRHVVLDGEPRRLYRSGDLGHWSPDGRLYFDGRDDRQVKIRGHRIEPGEIEEAALGVPGIAEAVVVPIAGPDGAYRELGLCYVAAGSDASGSGSPESGSPAPGPSEGAVRAALAARLPGYLVPGPVRGVAALPLLTNGKADLTELRALLDEAREPVEAGAATDPADGTEAEVAAAFCEVLGVPSVPPDVSFFTLGGNSLDVARLCTRLDSVLGLAVPASRVFAAHTVRELAAWADSVGEENPPAARPAGAGAEIPLCPQQRLFLWSADEDQSDESDLCRMAWWIDGAVDTRALEAAVRDVHRRHESLHAAYRGGPDATALLPDDPGEPELHHLPEATSPESAEKRLTETLFRPLRVMEGKVWRCALVRCGERALFGLTVHHVAFDGLSESVMARELGIAYTARLHGREPEFAGPGTVLRDLWAEYQRGLDLVDLGGQRRYWLDTVPHMRGVSLDSFRTGTSEASAGPKAAVRREVDAGRLEPWDLLARKQGTTRTGCLLTVFGLVLHRLTGQEDFTVKIPVAHRGGIRQAHSVTCRVDLLCVRPKPSGGGLDHALAEIGAALGAQDVPFVDVARLMAASGRIGELAGMPSFLLQDDPPPVLSLPGCETALRRLDTATMSTELELDVRPAGAGGIAVTTAVRTDRFPASLARRITDEYVRILHQSPDGL</sequence>
<accession>A0A6I4MI23</accession>
<dbReference type="RefSeq" id="WP_151596208.1">
    <property type="nucleotide sequence ID" value="NZ_WBMS02000021.1"/>
</dbReference>
<evidence type="ECO:0000256" key="2">
    <source>
        <dbReference type="ARBA" id="ARBA00022450"/>
    </source>
</evidence>
<dbReference type="PROSITE" id="PS50075">
    <property type="entry name" value="CARRIER"/>
    <property type="match status" value="1"/>
</dbReference>
<comment type="caution">
    <text evidence="6">The sequence shown here is derived from an EMBL/GenBank/DDBJ whole genome shotgun (WGS) entry which is preliminary data.</text>
</comment>
<dbReference type="InterPro" id="IPR020845">
    <property type="entry name" value="AMP-binding_CS"/>
</dbReference>
<dbReference type="Gene3D" id="3.30.559.30">
    <property type="entry name" value="Nonribosomal peptide synthetase, condensation domain"/>
    <property type="match status" value="1"/>
</dbReference>
<dbReference type="SUPFAM" id="SSF56801">
    <property type="entry name" value="Acetyl-CoA synthetase-like"/>
    <property type="match status" value="1"/>
</dbReference>
<dbReference type="InterPro" id="IPR010071">
    <property type="entry name" value="AA_adenyl_dom"/>
</dbReference>
<dbReference type="InterPro" id="IPR029058">
    <property type="entry name" value="AB_hydrolase_fold"/>
</dbReference>
<evidence type="ECO:0000256" key="4">
    <source>
        <dbReference type="SAM" id="MobiDB-lite"/>
    </source>
</evidence>
<keyword evidence="3" id="KW-0597">Phosphoprotein</keyword>
<dbReference type="Gene3D" id="3.30.559.10">
    <property type="entry name" value="Chloramphenicol acetyltransferase-like domain"/>
    <property type="match status" value="1"/>
</dbReference>
<dbReference type="InterPro" id="IPR020806">
    <property type="entry name" value="PKS_PP-bd"/>
</dbReference>
<dbReference type="AlphaFoldDB" id="A0A6I4MI23"/>
<dbReference type="GO" id="GO:0031177">
    <property type="term" value="F:phosphopantetheine binding"/>
    <property type="evidence" value="ECO:0007669"/>
    <property type="project" value="InterPro"/>
</dbReference>
<proteinExistence type="predicted"/>
<keyword evidence="7" id="KW-1185">Reference proteome</keyword>
<dbReference type="GO" id="GO:0008610">
    <property type="term" value="P:lipid biosynthetic process"/>
    <property type="evidence" value="ECO:0007669"/>
    <property type="project" value="UniProtKB-ARBA"/>
</dbReference>
<dbReference type="Pfam" id="PF00550">
    <property type="entry name" value="PP-binding"/>
    <property type="match status" value="1"/>
</dbReference>
<comment type="cofactor">
    <cofactor evidence="1">
        <name>pantetheine 4'-phosphate</name>
        <dbReference type="ChEBI" id="CHEBI:47942"/>
    </cofactor>
</comment>
<evidence type="ECO:0000259" key="5">
    <source>
        <dbReference type="PROSITE" id="PS50075"/>
    </source>
</evidence>
<feature type="domain" description="Carrier" evidence="5">
    <location>
        <begin position="544"/>
        <end position="619"/>
    </location>
</feature>
<dbReference type="InterPro" id="IPR045851">
    <property type="entry name" value="AMP-bd_C_sf"/>
</dbReference>
<dbReference type="Proteomes" id="UP000462055">
    <property type="component" value="Unassembled WGS sequence"/>
</dbReference>
<dbReference type="GO" id="GO:0044550">
    <property type="term" value="P:secondary metabolite biosynthetic process"/>
    <property type="evidence" value="ECO:0007669"/>
    <property type="project" value="TreeGrafter"/>
</dbReference>
<dbReference type="PROSITE" id="PS00012">
    <property type="entry name" value="PHOSPHOPANTETHEINE"/>
    <property type="match status" value="1"/>
</dbReference>
<dbReference type="GO" id="GO:0043041">
    <property type="term" value="P:amino acid activation for nonribosomal peptide biosynthetic process"/>
    <property type="evidence" value="ECO:0007669"/>
    <property type="project" value="TreeGrafter"/>
</dbReference>
<dbReference type="NCBIfam" id="TIGR01733">
    <property type="entry name" value="AA-adenyl-dom"/>
    <property type="match status" value="1"/>
</dbReference>
<dbReference type="InterPro" id="IPR006162">
    <property type="entry name" value="Ppantetheine_attach_site"/>
</dbReference>
<dbReference type="GO" id="GO:0005737">
    <property type="term" value="C:cytoplasm"/>
    <property type="evidence" value="ECO:0007669"/>
    <property type="project" value="TreeGrafter"/>
</dbReference>
<dbReference type="Gene3D" id="3.40.50.12780">
    <property type="entry name" value="N-terminal domain of ligase-like"/>
    <property type="match status" value="1"/>
</dbReference>
<dbReference type="Gene3D" id="3.40.50.1820">
    <property type="entry name" value="alpha/beta hydrolase"/>
    <property type="match status" value="1"/>
</dbReference>
<dbReference type="PANTHER" id="PTHR45527:SF1">
    <property type="entry name" value="FATTY ACID SYNTHASE"/>
    <property type="match status" value="1"/>
</dbReference>
<dbReference type="PROSITE" id="PS00455">
    <property type="entry name" value="AMP_BINDING"/>
    <property type="match status" value="1"/>
</dbReference>
<dbReference type="SUPFAM" id="SSF47336">
    <property type="entry name" value="ACP-like"/>
    <property type="match status" value="1"/>
</dbReference>
<dbReference type="PANTHER" id="PTHR45527">
    <property type="entry name" value="NONRIBOSOMAL PEPTIDE SYNTHETASE"/>
    <property type="match status" value="1"/>
</dbReference>
<dbReference type="Pfam" id="PF00668">
    <property type="entry name" value="Condensation"/>
    <property type="match status" value="1"/>
</dbReference>
<dbReference type="EMBL" id="WBMS02000021">
    <property type="protein sequence ID" value="MWA03667.1"/>
    <property type="molecule type" value="Genomic_DNA"/>
</dbReference>
<feature type="region of interest" description="Disordered" evidence="4">
    <location>
        <begin position="694"/>
        <end position="722"/>
    </location>
</feature>
<dbReference type="SMART" id="SM00823">
    <property type="entry name" value="PKS_PP"/>
    <property type="match status" value="1"/>
</dbReference>